<dbReference type="Gene3D" id="6.10.10.120">
    <property type="entry name" value="Antitoxin ParD1-like"/>
    <property type="match status" value="1"/>
</dbReference>
<keyword evidence="2" id="KW-1185">Reference proteome</keyword>
<dbReference type="Pfam" id="PF03693">
    <property type="entry name" value="ParD_antitoxin"/>
    <property type="match status" value="1"/>
</dbReference>
<dbReference type="Proteomes" id="UP000316030">
    <property type="component" value="Unassembled WGS sequence"/>
</dbReference>
<name>A0A521ECJ6_9RHOB</name>
<gene>
    <name evidence="1" type="ORF">SAMN06265173_11567</name>
</gene>
<evidence type="ECO:0000313" key="2">
    <source>
        <dbReference type="Proteomes" id="UP000316030"/>
    </source>
</evidence>
<reference evidence="1 2" key="1">
    <citation type="submission" date="2017-05" db="EMBL/GenBank/DDBJ databases">
        <authorList>
            <person name="Varghese N."/>
            <person name="Submissions S."/>
        </authorList>
    </citation>
    <scope>NUCLEOTIDE SEQUENCE [LARGE SCALE GENOMIC DNA]</scope>
    <source>
        <strain evidence="1 2">DSM 29506</strain>
    </source>
</reference>
<sequence length="91" mass="10016">MTVKSSISLSDPQDRFARGLVESGQYASLSSVLQHGLDLLRQKTEAEELELAALRQLVDRRVSGPRISSADMDTRIEQMIARKQQSGDVGS</sequence>
<dbReference type="InterPro" id="IPR038296">
    <property type="entry name" value="ParD_sf"/>
</dbReference>
<accession>A0A521ECJ6</accession>
<evidence type="ECO:0000313" key="1">
    <source>
        <dbReference type="EMBL" id="SMO81191.1"/>
    </source>
</evidence>
<protein>
    <submittedName>
        <fullName evidence="1">Antitoxin ParD1/3/4</fullName>
    </submittedName>
</protein>
<proteinExistence type="predicted"/>
<dbReference type="AlphaFoldDB" id="A0A521ECJ6"/>
<dbReference type="InterPro" id="IPR022789">
    <property type="entry name" value="ParD"/>
</dbReference>
<dbReference type="EMBL" id="FXTO01000015">
    <property type="protein sequence ID" value="SMO81191.1"/>
    <property type="molecule type" value="Genomic_DNA"/>
</dbReference>
<dbReference type="OrthoDB" id="8392969at2"/>
<organism evidence="1 2">
    <name type="scientific">Thalassovita litoralis</name>
    <dbReference type="NCBI Taxonomy" id="1010611"/>
    <lineage>
        <taxon>Bacteria</taxon>
        <taxon>Pseudomonadati</taxon>
        <taxon>Pseudomonadota</taxon>
        <taxon>Alphaproteobacteria</taxon>
        <taxon>Rhodobacterales</taxon>
        <taxon>Roseobacteraceae</taxon>
        <taxon>Thalassovita</taxon>
    </lineage>
</organism>
<dbReference type="RefSeq" id="WP_142493782.1">
    <property type="nucleotide sequence ID" value="NZ_FXTO01000015.1"/>
</dbReference>